<name>A0ABS1JFK3_9BACL</name>
<feature type="domain" description="CMP/dCMP-type deaminase" evidence="13">
    <location>
        <begin position="1"/>
        <end position="128"/>
    </location>
</feature>
<evidence type="ECO:0000259" key="13">
    <source>
        <dbReference type="PROSITE" id="PS51747"/>
    </source>
</evidence>
<evidence type="ECO:0000313" key="14">
    <source>
        <dbReference type="EMBL" id="MBL0388348.1"/>
    </source>
</evidence>
<evidence type="ECO:0000256" key="2">
    <source>
        <dbReference type="ARBA" id="ARBA00003949"/>
    </source>
</evidence>
<dbReference type="NCBIfam" id="NF004064">
    <property type="entry name" value="PRK05578.1"/>
    <property type="match status" value="1"/>
</dbReference>
<dbReference type="InterPro" id="IPR002125">
    <property type="entry name" value="CMP_dCMP_dom"/>
</dbReference>
<evidence type="ECO:0000256" key="3">
    <source>
        <dbReference type="ARBA" id="ARBA00006576"/>
    </source>
</evidence>
<dbReference type="InterPro" id="IPR050202">
    <property type="entry name" value="Cyt/Deoxycyt_deaminase"/>
</dbReference>
<evidence type="ECO:0000256" key="9">
    <source>
        <dbReference type="ARBA" id="ARBA00032005"/>
    </source>
</evidence>
<protein>
    <recommendedName>
        <fullName evidence="5 12">Cytidine deaminase</fullName>
        <ecNumber evidence="4 12">3.5.4.5</ecNumber>
    </recommendedName>
    <alternativeName>
        <fullName evidence="9 12">Cytidine aminohydrolase</fullName>
    </alternativeName>
</protein>
<comment type="function">
    <text evidence="2 12">This enzyme scavenges exogenous and endogenous cytidine and 2'-deoxycytidine for UMP synthesis.</text>
</comment>
<comment type="similarity">
    <text evidence="3 12">Belongs to the cytidine and deoxycytidylate deaminase family.</text>
</comment>
<reference evidence="14 15" key="1">
    <citation type="submission" date="2021-01" db="EMBL/GenBank/DDBJ databases">
        <title>Tumebacillus sp. strain ITR2 16S ribosomal RNA gene Genome sequencing and assembly.</title>
        <authorList>
            <person name="Kang M."/>
        </authorList>
    </citation>
    <scope>NUCLEOTIDE SEQUENCE [LARGE SCALE GENOMIC DNA]</scope>
    <source>
        <strain evidence="14 15">ITR2</strain>
    </source>
</reference>
<keyword evidence="8 12" id="KW-0862">Zinc</keyword>
<dbReference type="GO" id="GO:0004126">
    <property type="term" value="F:cytidine deaminase activity"/>
    <property type="evidence" value="ECO:0007669"/>
    <property type="project" value="UniProtKB-EC"/>
</dbReference>
<dbReference type="Pfam" id="PF00383">
    <property type="entry name" value="dCMP_cyt_deam_1"/>
    <property type="match status" value="1"/>
</dbReference>
<dbReference type="PANTHER" id="PTHR11644:SF2">
    <property type="entry name" value="CYTIDINE DEAMINASE"/>
    <property type="match status" value="1"/>
</dbReference>
<keyword evidence="15" id="KW-1185">Reference proteome</keyword>
<keyword evidence="6 12" id="KW-0479">Metal-binding</keyword>
<proteinExistence type="inferred from homology"/>
<dbReference type="InterPro" id="IPR016192">
    <property type="entry name" value="APOBEC/CMP_deaminase_Zn-bd"/>
</dbReference>
<gene>
    <name evidence="14" type="ORF">JJB07_17220</name>
</gene>
<dbReference type="PROSITE" id="PS51747">
    <property type="entry name" value="CYT_DCMP_DEAMINASES_2"/>
    <property type="match status" value="1"/>
</dbReference>
<evidence type="ECO:0000256" key="12">
    <source>
        <dbReference type="RuleBase" id="RU364006"/>
    </source>
</evidence>
<dbReference type="RefSeq" id="WP_201637172.1">
    <property type="nucleotide sequence ID" value="NZ_JAEQNB010000005.1"/>
</dbReference>
<comment type="catalytic activity">
    <reaction evidence="11 12">
        <text>cytidine + H2O + H(+) = uridine + NH4(+)</text>
        <dbReference type="Rhea" id="RHEA:16069"/>
        <dbReference type="ChEBI" id="CHEBI:15377"/>
        <dbReference type="ChEBI" id="CHEBI:15378"/>
        <dbReference type="ChEBI" id="CHEBI:16704"/>
        <dbReference type="ChEBI" id="CHEBI:17562"/>
        <dbReference type="ChEBI" id="CHEBI:28938"/>
        <dbReference type="EC" id="3.5.4.5"/>
    </reaction>
</comment>
<evidence type="ECO:0000313" key="15">
    <source>
        <dbReference type="Proteomes" id="UP000602284"/>
    </source>
</evidence>
<evidence type="ECO:0000256" key="10">
    <source>
        <dbReference type="ARBA" id="ARBA00049252"/>
    </source>
</evidence>
<evidence type="ECO:0000256" key="11">
    <source>
        <dbReference type="ARBA" id="ARBA00049558"/>
    </source>
</evidence>
<dbReference type="PANTHER" id="PTHR11644">
    <property type="entry name" value="CYTIDINE DEAMINASE"/>
    <property type="match status" value="1"/>
</dbReference>
<evidence type="ECO:0000256" key="8">
    <source>
        <dbReference type="ARBA" id="ARBA00022833"/>
    </source>
</evidence>
<dbReference type="CDD" id="cd01283">
    <property type="entry name" value="cytidine_deaminase"/>
    <property type="match status" value="1"/>
</dbReference>
<organism evidence="14 15">
    <name type="scientific">Tumebacillus amylolyticus</name>
    <dbReference type="NCBI Taxonomy" id="2801339"/>
    <lineage>
        <taxon>Bacteria</taxon>
        <taxon>Bacillati</taxon>
        <taxon>Bacillota</taxon>
        <taxon>Bacilli</taxon>
        <taxon>Bacillales</taxon>
        <taxon>Alicyclobacillaceae</taxon>
        <taxon>Tumebacillus</taxon>
    </lineage>
</organism>
<keyword evidence="7 12" id="KW-0378">Hydrolase</keyword>
<evidence type="ECO:0000256" key="6">
    <source>
        <dbReference type="ARBA" id="ARBA00022723"/>
    </source>
</evidence>
<sequence>MDQKQLIDRARLAREHAYVPYSKFPVGAALLLEDGQVITGCNIENASYGLSNCAERTAIFKAVSEGKPKIKQIAVIADTDGPCSPCGMCRQVMAEFCDPNTPVVLTNLNDNVYETTVGELLPFAFLKEDLDESVNKANG</sequence>
<dbReference type="SUPFAM" id="SSF53927">
    <property type="entry name" value="Cytidine deaminase-like"/>
    <property type="match status" value="1"/>
</dbReference>
<dbReference type="Proteomes" id="UP000602284">
    <property type="component" value="Unassembled WGS sequence"/>
</dbReference>
<dbReference type="InterPro" id="IPR016193">
    <property type="entry name" value="Cytidine_deaminase-like"/>
</dbReference>
<accession>A0ABS1JFK3</accession>
<comment type="catalytic activity">
    <reaction evidence="10 12">
        <text>2'-deoxycytidine + H2O + H(+) = 2'-deoxyuridine + NH4(+)</text>
        <dbReference type="Rhea" id="RHEA:13433"/>
        <dbReference type="ChEBI" id="CHEBI:15377"/>
        <dbReference type="ChEBI" id="CHEBI:15378"/>
        <dbReference type="ChEBI" id="CHEBI:15698"/>
        <dbReference type="ChEBI" id="CHEBI:16450"/>
        <dbReference type="ChEBI" id="CHEBI:28938"/>
        <dbReference type="EC" id="3.5.4.5"/>
    </reaction>
</comment>
<evidence type="ECO:0000256" key="5">
    <source>
        <dbReference type="ARBA" id="ARBA00018266"/>
    </source>
</evidence>
<dbReference type="PROSITE" id="PS00903">
    <property type="entry name" value="CYT_DCMP_DEAMINASES_1"/>
    <property type="match status" value="1"/>
</dbReference>
<comment type="cofactor">
    <cofactor evidence="1 12">
        <name>Zn(2+)</name>
        <dbReference type="ChEBI" id="CHEBI:29105"/>
    </cofactor>
</comment>
<comment type="caution">
    <text evidence="14">The sequence shown here is derived from an EMBL/GenBank/DDBJ whole genome shotgun (WGS) entry which is preliminary data.</text>
</comment>
<dbReference type="Gene3D" id="3.40.140.10">
    <property type="entry name" value="Cytidine Deaminase, domain 2"/>
    <property type="match status" value="1"/>
</dbReference>
<dbReference type="EMBL" id="JAEQNB010000005">
    <property type="protein sequence ID" value="MBL0388348.1"/>
    <property type="molecule type" value="Genomic_DNA"/>
</dbReference>
<evidence type="ECO:0000256" key="1">
    <source>
        <dbReference type="ARBA" id="ARBA00001947"/>
    </source>
</evidence>
<dbReference type="EC" id="3.5.4.5" evidence="4 12"/>
<dbReference type="InterPro" id="IPR006262">
    <property type="entry name" value="Cyt_deam_tetra"/>
</dbReference>
<evidence type="ECO:0000256" key="7">
    <source>
        <dbReference type="ARBA" id="ARBA00022801"/>
    </source>
</evidence>
<dbReference type="NCBIfam" id="TIGR01354">
    <property type="entry name" value="cyt_deam_tetra"/>
    <property type="match status" value="1"/>
</dbReference>
<evidence type="ECO:0000256" key="4">
    <source>
        <dbReference type="ARBA" id="ARBA00012783"/>
    </source>
</evidence>